<dbReference type="PIRSF" id="PIRSF038996">
    <property type="entry name" value="FldA"/>
    <property type="match status" value="1"/>
</dbReference>
<evidence type="ECO:0000313" key="10">
    <source>
        <dbReference type="Proteomes" id="UP001500604"/>
    </source>
</evidence>
<keyword evidence="5 7" id="KW-0288">FMN</keyword>
<comment type="caution">
    <text evidence="9">The sequence shown here is derived from an EMBL/GenBank/DDBJ whole genome shotgun (WGS) entry which is preliminary data.</text>
</comment>
<evidence type="ECO:0000256" key="6">
    <source>
        <dbReference type="ARBA" id="ARBA00022982"/>
    </source>
</evidence>
<dbReference type="Gene3D" id="3.40.50.360">
    <property type="match status" value="1"/>
</dbReference>
<dbReference type="NCBIfam" id="NF006739">
    <property type="entry name" value="PRK09267.1-5"/>
    <property type="match status" value="1"/>
</dbReference>
<feature type="domain" description="Flavodoxin-like" evidence="8">
    <location>
        <begin position="4"/>
        <end position="166"/>
    </location>
</feature>
<keyword evidence="4 7" id="KW-0285">Flavoprotein</keyword>
<keyword evidence="3 7" id="KW-0813">Transport</keyword>
<dbReference type="InterPro" id="IPR001226">
    <property type="entry name" value="Flavodoxin_CS"/>
</dbReference>
<evidence type="ECO:0000256" key="2">
    <source>
        <dbReference type="ARBA" id="ARBA00005267"/>
    </source>
</evidence>
<comment type="cofactor">
    <cofactor evidence="1 7">
        <name>FMN</name>
        <dbReference type="ChEBI" id="CHEBI:58210"/>
    </cofactor>
</comment>
<name>A0ABP8UZR1_9GAMM</name>
<dbReference type="PROSITE" id="PS00201">
    <property type="entry name" value="FLAVODOXIN"/>
    <property type="match status" value="1"/>
</dbReference>
<comment type="similarity">
    <text evidence="2 7">Belongs to the flavodoxin family.</text>
</comment>
<dbReference type="NCBIfam" id="NF009023">
    <property type="entry name" value="PRK12359.1"/>
    <property type="match status" value="1"/>
</dbReference>
<evidence type="ECO:0000256" key="3">
    <source>
        <dbReference type="ARBA" id="ARBA00022448"/>
    </source>
</evidence>
<evidence type="ECO:0000313" key="9">
    <source>
        <dbReference type="EMBL" id="GAA4648350.1"/>
    </source>
</evidence>
<evidence type="ECO:0000256" key="7">
    <source>
        <dbReference type="PIRNR" id="PIRNR038996"/>
    </source>
</evidence>
<evidence type="ECO:0000256" key="5">
    <source>
        <dbReference type="ARBA" id="ARBA00022643"/>
    </source>
</evidence>
<evidence type="ECO:0000259" key="8">
    <source>
        <dbReference type="PROSITE" id="PS50902"/>
    </source>
</evidence>
<dbReference type="InterPro" id="IPR050619">
    <property type="entry name" value="Flavodoxin"/>
</dbReference>
<sequence>MSKIGLFFGSDTGNTEVIARKLAERLTSAEIDLYNIAEAGPDDMDRYDKLILGIPTWDFGGIQENWENFWPSLEALDFSHKTVALFGLGDQFGFGDYFLDAMGLLYDVIVAQGATVIGFWPTEGYDFEESKALTPDGSHFVGLAIDEDQQFNLTEQRLDAWSQQLIQAFEFQQTPQRHPSSLPHT</sequence>
<dbReference type="InterPro" id="IPR029039">
    <property type="entry name" value="Flavoprotein-like_sf"/>
</dbReference>
<dbReference type="Proteomes" id="UP001500604">
    <property type="component" value="Unassembled WGS sequence"/>
</dbReference>
<reference evidence="10" key="1">
    <citation type="journal article" date="2019" name="Int. J. Syst. Evol. Microbiol.">
        <title>The Global Catalogue of Microorganisms (GCM) 10K type strain sequencing project: providing services to taxonomists for standard genome sequencing and annotation.</title>
        <authorList>
            <consortium name="The Broad Institute Genomics Platform"/>
            <consortium name="The Broad Institute Genome Sequencing Center for Infectious Disease"/>
            <person name="Wu L."/>
            <person name="Ma J."/>
        </authorList>
    </citation>
    <scope>NUCLEOTIDE SEQUENCE [LARGE SCALE GENOMIC DNA]</scope>
    <source>
        <strain evidence="10">JCM 17805</strain>
    </source>
</reference>
<dbReference type="InterPro" id="IPR010086">
    <property type="entry name" value="Flavodoxin_lc"/>
</dbReference>
<dbReference type="PANTHER" id="PTHR42809">
    <property type="entry name" value="FLAVODOXIN 2"/>
    <property type="match status" value="1"/>
</dbReference>
<dbReference type="EMBL" id="BAABFL010000065">
    <property type="protein sequence ID" value="GAA4648350.1"/>
    <property type="molecule type" value="Genomic_DNA"/>
</dbReference>
<keyword evidence="10" id="KW-1185">Reference proteome</keyword>
<accession>A0ABP8UZR1</accession>
<keyword evidence="6 7" id="KW-0249">Electron transport</keyword>
<proteinExistence type="inferred from homology"/>
<dbReference type="PANTHER" id="PTHR42809:SF1">
    <property type="entry name" value="FLAVODOXIN 1"/>
    <property type="match status" value="1"/>
</dbReference>
<dbReference type="RefSeq" id="WP_345193916.1">
    <property type="nucleotide sequence ID" value="NZ_BAABFL010000065.1"/>
</dbReference>
<protein>
    <recommendedName>
        <fullName evidence="7">Flavodoxin</fullName>
    </recommendedName>
</protein>
<dbReference type="SUPFAM" id="SSF52218">
    <property type="entry name" value="Flavoproteins"/>
    <property type="match status" value="1"/>
</dbReference>
<comment type="function">
    <text evidence="7">Low-potential electron donor to a number of redox enzymes.</text>
</comment>
<evidence type="ECO:0000256" key="1">
    <source>
        <dbReference type="ARBA" id="ARBA00001917"/>
    </source>
</evidence>
<dbReference type="PROSITE" id="PS50902">
    <property type="entry name" value="FLAVODOXIN_LIKE"/>
    <property type="match status" value="1"/>
</dbReference>
<dbReference type="Pfam" id="PF00258">
    <property type="entry name" value="Flavodoxin_1"/>
    <property type="match status" value="1"/>
</dbReference>
<evidence type="ECO:0000256" key="4">
    <source>
        <dbReference type="ARBA" id="ARBA00022630"/>
    </source>
</evidence>
<organism evidence="9 10">
    <name type="scientific">Kistimonas scapharcae</name>
    <dbReference type="NCBI Taxonomy" id="1036133"/>
    <lineage>
        <taxon>Bacteria</taxon>
        <taxon>Pseudomonadati</taxon>
        <taxon>Pseudomonadota</taxon>
        <taxon>Gammaproteobacteria</taxon>
        <taxon>Oceanospirillales</taxon>
        <taxon>Endozoicomonadaceae</taxon>
        <taxon>Kistimonas</taxon>
    </lineage>
</organism>
<gene>
    <name evidence="9" type="primary">fldA</name>
    <name evidence="9" type="ORF">GCM10023116_06170</name>
</gene>
<dbReference type="InterPro" id="IPR008254">
    <property type="entry name" value="Flavodoxin/NO_synth"/>
</dbReference>
<dbReference type="NCBIfam" id="TIGR01752">
    <property type="entry name" value="flav_long"/>
    <property type="match status" value="1"/>
</dbReference>